<evidence type="ECO:0000256" key="1">
    <source>
        <dbReference type="ARBA" id="ARBA00009913"/>
    </source>
</evidence>
<dbReference type="GO" id="GO:0000150">
    <property type="term" value="F:DNA strand exchange activity"/>
    <property type="evidence" value="ECO:0007669"/>
    <property type="project" value="InterPro"/>
</dbReference>
<dbReference type="EMBL" id="LAZR01002135">
    <property type="protein sequence ID" value="KKN34001.1"/>
    <property type="molecule type" value="Genomic_DNA"/>
</dbReference>
<dbReference type="SMART" id="SM00857">
    <property type="entry name" value="Resolvase"/>
    <property type="match status" value="1"/>
</dbReference>
<dbReference type="PROSITE" id="PS51736">
    <property type="entry name" value="RECOMBINASES_3"/>
    <property type="match status" value="1"/>
</dbReference>
<dbReference type="InterPro" id="IPR050639">
    <property type="entry name" value="SSR_resolvase"/>
</dbReference>
<dbReference type="Gene3D" id="3.40.50.1390">
    <property type="entry name" value="Resolvase, N-terminal catalytic domain"/>
    <property type="match status" value="1"/>
</dbReference>
<dbReference type="InterPro" id="IPR006120">
    <property type="entry name" value="Resolvase_HTH_dom"/>
</dbReference>
<dbReference type="CDD" id="cd03768">
    <property type="entry name" value="SR_ResInv"/>
    <property type="match status" value="1"/>
</dbReference>
<gene>
    <name evidence="6" type="ORF">LCGC14_0798140</name>
</gene>
<dbReference type="InterPro" id="IPR006119">
    <property type="entry name" value="Resolv_N"/>
</dbReference>
<dbReference type="GO" id="GO:0015074">
    <property type="term" value="P:DNA integration"/>
    <property type="evidence" value="ECO:0007669"/>
    <property type="project" value="UniProtKB-KW"/>
</dbReference>
<dbReference type="SUPFAM" id="SSF46689">
    <property type="entry name" value="Homeodomain-like"/>
    <property type="match status" value="1"/>
</dbReference>
<dbReference type="InterPro" id="IPR009057">
    <property type="entry name" value="Homeodomain-like_sf"/>
</dbReference>
<dbReference type="PROSITE" id="PS00397">
    <property type="entry name" value="RECOMBINASES_1"/>
    <property type="match status" value="1"/>
</dbReference>
<dbReference type="GO" id="GO:0003677">
    <property type="term" value="F:DNA binding"/>
    <property type="evidence" value="ECO:0007669"/>
    <property type="project" value="UniProtKB-KW"/>
</dbReference>
<keyword evidence="4" id="KW-0233">DNA recombination</keyword>
<evidence type="ECO:0000256" key="4">
    <source>
        <dbReference type="ARBA" id="ARBA00023172"/>
    </source>
</evidence>
<name>A0A0F9SAH3_9ZZZZ</name>
<dbReference type="InterPro" id="IPR006118">
    <property type="entry name" value="Recombinase_CS"/>
</dbReference>
<comment type="similarity">
    <text evidence="1">Belongs to the site-specific recombinase resolvase family.</text>
</comment>
<protein>
    <recommendedName>
        <fullName evidence="5">Resolvase/invertase-type recombinase catalytic domain-containing protein</fullName>
    </recommendedName>
</protein>
<reference evidence="6" key="1">
    <citation type="journal article" date="2015" name="Nature">
        <title>Complex archaea that bridge the gap between prokaryotes and eukaryotes.</title>
        <authorList>
            <person name="Spang A."/>
            <person name="Saw J.H."/>
            <person name="Jorgensen S.L."/>
            <person name="Zaremba-Niedzwiedzka K."/>
            <person name="Martijn J."/>
            <person name="Lind A.E."/>
            <person name="van Eijk R."/>
            <person name="Schleper C."/>
            <person name="Guy L."/>
            <person name="Ettema T.J."/>
        </authorList>
    </citation>
    <scope>NUCLEOTIDE SEQUENCE</scope>
</reference>
<dbReference type="PANTHER" id="PTHR30461:SF2">
    <property type="entry name" value="SERINE RECOMBINASE PINE-RELATED"/>
    <property type="match status" value="1"/>
</dbReference>
<comment type="caution">
    <text evidence="6">The sequence shown here is derived from an EMBL/GenBank/DDBJ whole genome shotgun (WGS) entry which is preliminary data.</text>
</comment>
<accession>A0A0F9SAH3</accession>
<dbReference type="AlphaFoldDB" id="A0A0F9SAH3"/>
<feature type="domain" description="Resolvase/invertase-type recombinase catalytic" evidence="5">
    <location>
        <begin position="1"/>
        <end position="136"/>
    </location>
</feature>
<dbReference type="Pfam" id="PF00239">
    <property type="entry name" value="Resolvase"/>
    <property type="match status" value="1"/>
</dbReference>
<proteinExistence type="inferred from homology"/>
<dbReference type="SUPFAM" id="SSF53041">
    <property type="entry name" value="Resolvase-like"/>
    <property type="match status" value="1"/>
</dbReference>
<evidence type="ECO:0000256" key="2">
    <source>
        <dbReference type="ARBA" id="ARBA00022908"/>
    </source>
</evidence>
<dbReference type="FunFam" id="3.40.50.1390:FF:000001">
    <property type="entry name" value="DNA recombinase"/>
    <property type="match status" value="1"/>
</dbReference>
<evidence type="ECO:0000256" key="3">
    <source>
        <dbReference type="ARBA" id="ARBA00023125"/>
    </source>
</evidence>
<dbReference type="CDD" id="cd00569">
    <property type="entry name" value="HTH_Hin_like"/>
    <property type="match status" value="1"/>
</dbReference>
<sequence length="212" mass="23961">MLIGYARVSTEDQNLNLQRDALKKHGVEPDQIYEEHISGTKANRPELMACLRALREADVLVVWRLDRLGRSLPDLIKIINDLSERKIGFKSLTEEIDTTTAGGRLIFHVFGAVAQFERDLVSERTKAGLKAARDRGKRGGRPAKLKAKDVRMIKQLLKDKTVTKGDIAKRFGVSRATVHRELLKNRKDTEAKELDRLLKAQKRAAKAGKQKE</sequence>
<evidence type="ECO:0000313" key="6">
    <source>
        <dbReference type="EMBL" id="KKN34001.1"/>
    </source>
</evidence>
<dbReference type="Gene3D" id="1.10.10.60">
    <property type="entry name" value="Homeodomain-like"/>
    <property type="match status" value="1"/>
</dbReference>
<evidence type="ECO:0000259" key="5">
    <source>
        <dbReference type="PROSITE" id="PS51736"/>
    </source>
</evidence>
<dbReference type="Pfam" id="PF02796">
    <property type="entry name" value="HTH_7"/>
    <property type="match status" value="1"/>
</dbReference>
<keyword evidence="2" id="KW-0229">DNA integration</keyword>
<dbReference type="PANTHER" id="PTHR30461">
    <property type="entry name" value="DNA-INVERTASE FROM LAMBDOID PROPHAGE"/>
    <property type="match status" value="1"/>
</dbReference>
<dbReference type="InterPro" id="IPR036162">
    <property type="entry name" value="Resolvase-like_N_sf"/>
</dbReference>
<organism evidence="6">
    <name type="scientific">marine sediment metagenome</name>
    <dbReference type="NCBI Taxonomy" id="412755"/>
    <lineage>
        <taxon>unclassified sequences</taxon>
        <taxon>metagenomes</taxon>
        <taxon>ecological metagenomes</taxon>
    </lineage>
</organism>
<keyword evidence="3" id="KW-0238">DNA-binding</keyword>